<dbReference type="GO" id="GO:0016020">
    <property type="term" value="C:membrane"/>
    <property type="evidence" value="ECO:0007669"/>
    <property type="project" value="TreeGrafter"/>
</dbReference>
<evidence type="ECO:0000313" key="5">
    <source>
        <dbReference type="Proteomes" id="UP000193487"/>
    </source>
</evidence>
<dbReference type="PANTHER" id="PTHR23028:SF53">
    <property type="entry name" value="ACYL_TRANSF_3 DOMAIN-CONTAINING PROTEIN"/>
    <property type="match status" value="1"/>
</dbReference>
<evidence type="ECO:0000313" key="4">
    <source>
        <dbReference type="EMBL" id="ORW05916.1"/>
    </source>
</evidence>
<evidence type="ECO:0000259" key="3">
    <source>
        <dbReference type="Pfam" id="PF01757"/>
    </source>
</evidence>
<feature type="transmembrane region" description="Helical" evidence="2">
    <location>
        <begin position="67"/>
        <end position="88"/>
    </location>
</feature>
<proteinExistence type="predicted"/>
<keyword evidence="4" id="KW-0808">Transferase</keyword>
<feature type="transmembrane region" description="Helical" evidence="2">
    <location>
        <begin position="292"/>
        <end position="309"/>
    </location>
</feature>
<feature type="transmembrane region" description="Helical" evidence="2">
    <location>
        <begin position="231"/>
        <end position="250"/>
    </location>
</feature>
<keyword evidence="2" id="KW-0472">Membrane</keyword>
<dbReference type="Proteomes" id="UP000193487">
    <property type="component" value="Unassembled WGS sequence"/>
</dbReference>
<feature type="domain" description="Acyltransferase 3" evidence="3">
    <location>
        <begin position="28"/>
        <end position="378"/>
    </location>
</feature>
<dbReference type="STRING" id="487514.A5707_13505"/>
<dbReference type="EMBL" id="LQPE01000076">
    <property type="protein sequence ID" value="ORW05916.1"/>
    <property type="molecule type" value="Genomic_DNA"/>
</dbReference>
<feature type="transmembrane region" description="Helical" evidence="2">
    <location>
        <begin position="179"/>
        <end position="197"/>
    </location>
</feature>
<keyword evidence="5" id="KW-1185">Reference proteome</keyword>
<feature type="transmembrane region" description="Helical" evidence="2">
    <location>
        <begin position="262"/>
        <end position="280"/>
    </location>
</feature>
<dbReference type="PANTHER" id="PTHR23028">
    <property type="entry name" value="ACETYLTRANSFERASE"/>
    <property type="match status" value="1"/>
</dbReference>
<evidence type="ECO:0000256" key="2">
    <source>
        <dbReference type="SAM" id="Phobius"/>
    </source>
</evidence>
<dbReference type="GO" id="GO:0016747">
    <property type="term" value="F:acyltransferase activity, transferring groups other than amino-acyl groups"/>
    <property type="evidence" value="ECO:0007669"/>
    <property type="project" value="InterPro"/>
</dbReference>
<accession>A0A1X1Y4F3</accession>
<sequence>MSGRPTQWRERNQQRRPGKSVVRSGDIKALTGLRIIAAVWVVLFHFRPLLRESAPDFSDALAPVLNCGAQGVDLFFILSGFVLTWNYLDRMGWSWSTRATLHFLWLRLARVWPVYLVTLHLAAAWWIFTLHVGHVPSEDVSRLTAVSYVRQVLLVQLWFQPYFDGSSWDGPAWSISAEWLAYLLFGALVLVIFRMAHATRARSLVFLAIGASLPPVLLLLASGQFYTPWSWLPRIVMQFTAGALVAAAVMRLRLTDRARRGAGYVSLLLTAAIVGLLYLLDAFPIPGVIDSGGIVDVLFVPLVMTLAMGTGSLPRMLSVRAMVFGGEISFCLYMVHELVHTSWIWTARQFELTLQGFGGKLTVVGLLAIATVISIVLFHFVEEPARRWMRRMVDVGAPGTEPHVDLGAGPVKAKLQPIDGAREERSKAIAMRAG</sequence>
<gene>
    <name evidence="4" type="ORF">AWC14_26295</name>
</gene>
<feature type="transmembrane region" description="Helical" evidence="2">
    <location>
        <begin position="27"/>
        <end position="46"/>
    </location>
</feature>
<feature type="transmembrane region" description="Helical" evidence="2">
    <location>
        <begin position="204"/>
        <end position="225"/>
    </location>
</feature>
<dbReference type="GO" id="GO:0009103">
    <property type="term" value="P:lipopolysaccharide biosynthetic process"/>
    <property type="evidence" value="ECO:0007669"/>
    <property type="project" value="TreeGrafter"/>
</dbReference>
<dbReference type="AlphaFoldDB" id="A0A1X1Y4F3"/>
<dbReference type="Pfam" id="PF01757">
    <property type="entry name" value="Acyl_transf_3"/>
    <property type="match status" value="1"/>
</dbReference>
<feature type="region of interest" description="Disordered" evidence="1">
    <location>
        <begin position="1"/>
        <end position="20"/>
    </location>
</feature>
<evidence type="ECO:0000256" key="1">
    <source>
        <dbReference type="SAM" id="MobiDB-lite"/>
    </source>
</evidence>
<name>A0A1X1Y4F3_9MYCO</name>
<comment type="caution">
    <text evidence="4">The sequence shown here is derived from an EMBL/GenBank/DDBJ whole genome shotgun (WGS) entry which is preliminary data.</text>
</comment>
<protein>
    <submittedName>
        <fullName evidence="4">Acyltransferase</fullName>
    </submittedName>
</protein>
<feature type="transmembrane region" description="Helical" evidence="2">
    <location>
        <begin position="108"/>
        <end position="128"/>
    </location>
</feature>
<keyword evidence="4" id="KW-0012">Acyltransferase</keyword>
<dbReference type="InterPro" id="IPR002656">
    <property type="entry name" value="Acyl_transf_3_dom"/>
</dbReference>
<organism evidence="4 5">
    <name type="scientific">Mycobacterium kyorinense</name>
    <dbReference type="NCBI Taxonomy" id="487514"/>
    <lineage>
        <taxon>Bacteria</taxon>
        <taxon>Bacillati</taxon>
        <taxon>Actinomycetota</taxon>
        <taxon>Actinomycetes</taxon>
        <taxon>Mycobacteriales</taxon>
        <taxon>Mycobacteriaceae</taxon>
        <taxon>Mycobacterium</taxon>
    </lineage>
</organism>
<dbReference type="OrthoDB" id="9796461at2"/>
<keyword evidence="2" id="KW-0812">Transmembrane</keyword>
<feature type="transmembrane region" description="Helical" evidence="2">
    <location>
        <begin position="321"/>
        <end position="345"/>
    </location>
</feature>
<feature type="transmembrane region" description="Helical" evidence="2">
    <location>
        <begin position="357"/>
        <end position="381"/>
    </location>
</feature>
<keyword evidence="2" id="KW-1133">Transmembrane helix</keyword>
<dbReference type="InterPro" id="IPR050879">
    <property type="entry name" value="Acyltransferase_3"/>
</dbReference>
<reference evidence="4 5" key="1">
    <citation type="submission" date="2016-01" db="EMBL/GenBank/DDBJ databases">
        <title>The new phylogeny of the genus Mycobacterium.</title>
        <authorList>
            <person name="Tarcisio F."/>
            <person name="Conor M."/>
            <person name="Antonella G."/>
            <person name="Elisabetta G."/>
            <person name="Giulia F.S."/>
            <person name="Sara T."/>
            <person name="Anna F."/>
            <person name="Clotilde B."/>
            <person name="Roberto B."/>
            <person name="Veronica D.S."/>
            <person name="Fabio R."/>
            <person name="Monica P."/>
            <person name="Olivier J."/>
            <person name="Enrico T."/>
            <person name="Nicola S."/>
        </authorList>
    </citation>
    <scope>NUCLEOTIDE SEQUENCE [LARGE SCALE GENOMIC DNA]</scope>
    <source>
        <strain evidence="4 5">DSM 45166</strain>
    </source>
</reference>